<feature type="region of interest" description="Disordered" evidence="1">
    <location>
        <begin position="1"/>
        <end position="50"/>
    </location>
</feature>
<comment type="caution">
    <text evidence="2">The sequence shown here is derived from an EMBL/GenBank/DDBJ whole genome shotgun (WGS) entry which is preliminary data.</text>
</comment>
<name>X1B0C2_9ZZZZ</name>
<dbReference type="EMBL" id="BART01013498">
    <property type="protein sequence ID" value="GAG77758.1"/>
    <property type="molecule type" value="Genomic_DNA"/>
</dbReference>
<proteinExistence type="predicted"/>
<evidence type="ECO:0000313" key="2">
    <source>
        <dbReference type="EMBL" id="GAG77758.1"/>
    </source>
</evidence>
<feature type="non-terminal residue" evidence="2">
    <location>
        <position position="156"/>
    </location>
</feature>
<feature type="compositionally biased region" description="Basic and acidic residues" evidence="1">
    <location>
        <begin position="82"/>
        <end position="91"/>
    </location>
</feature>
<evidence type="ECO:0000256" key="1">
    <source>
        <dbReference type="SAM" id="MobiDB-lite"/>
    </source>
</evidence>
<feature type="compositionally biased region" description="Basic and acidic residues" evidence="1">
    <location>
        <begin position="9"/>
        <end position="20"/>
    </location>
</feature>
<accession>X1B0C2</accession>
<organism evidence="2">
    <name type="scientific">marine sediment metagenome</name>
    <dbReference type="NCBI Taxonomy" id="412755"/>
    <lineage>
        <taxon>unclassified sequences</taxon>
        <taxon>metagenomes</taxon>
        <taxon>ecological metagenomes</taxon>
    </lineage>
</organism>
<protein>
    <submittedName>
        <fullName evidence="2">Uncharacterized protein</fullName>
    </submittedName>
</protein>
<gene>
    <name evidence="2" type="ORF">S01H4_27566</name>
</gene>
<reference evidence="2" key="1">
    <citation type="journal article" date="2014" name="Front. Microbiol.">
        <title>High frequency of phylogenetically diverse reductive dehalogenase-homologous genes in deep subseafloor sedimentary metagenomes.</title>
        <authorList>
            <person name="Kawai M."/>
            <person name="Futagami T."/>
            <person name="Toyoda A."/>
            <person name="Takaki Y."/>
            <person name="Nishi S."/>
            <person name="Hori S."/>
            <person name="Arai W."/>
            <person name="Tsubouchi T."/>
            <person name="Morono Y."/>
            <person name="Uchiyama I."/>
            <person name="Ito T."/>
            <person name="Fujiyama A."/>
            <person name="Inagaki F."/>
            <person name="Takami H."/>
        </authorList>
    </citation>
    <scope>NUCLEOTIDE SEQUENCE</scope>
    <source>
        <strain evidence="2">Expedition CK06-06</strain>
    </source>
</reference>
<dbReference type="AlphaFoldDB" id="X1B0C2"/>
<sequence length="156" mass="17639">MHTLFGWLKTKEKTDTRTKDTTVNSKTIHVNKKGESLNNPGISENRNDWSHDDWESISSIISESSEEDISAIGQEINEPVILKEKIESKDESEAEDDEWESSNWPSAPNYIPPLPNDSDIDIAMDSDIDDSVNDLVYSGIDGDHMDVDDEVKTEFH</sequence>
<feature type="region of interest" description="Disordered" evidence="1">
    <location>
        <begin position="82"/>
        <end position="126"/>
    </location>
</feature>